<dbReference type="Gene3D" id="3.15.10.10">
    <property type="entry name" value="Bactericidal permeability-increasing protein, domain 1"/>
    <property type="match status" value="1"/>
</dbReference>
<organism evidence="1">
    <name type="scientific">Trepomonas sp. PC1</name>
    <dbReference type="NCBI Taxonomy" id="1076344"/>
    <lineage>
        <taxon>Eukaryota</taxon>
        <taxon>Metamonada</taxon>
        <taxon>Diplomonadida</taxon>
        <taxon>Hexamitidae</taxon>
        <taxon>Hexamitinae</taxon>
        <taxon>Trepomonas</taxon>
    </lineage>
</organism>
<dbReference type="EMBL" id="GDID01002306">
    <property type="protein sequence ID" value="JAP94300.1"/>
    <property type="molecule type" value="Transcribed_RNA"/>
</dbReference>
<feature type="non-terminal residue" evidence="1">
    <location>
        <position position="1"/>
    </location>
</feature>
<accession>A0A146KBV6</accession>
<gene>
    <name evidence="1" type="ORF">TPC1_13103</name>
</gene>
<proteinExistence type="predicted"/>
<name>A0A146KBV6_9EUKA</name>
<evidence type="ECO:0000313" key="1">
    <source>
        <dbReference type="EMBL" id="JAP94300.1"/>
    </source>
</evidence>
<dbReference type="AlphaFoldDB" id="A0A146KBV6"/>
<protein>
    <submittedName>
        <fullName evidence="1">BPI-like protein</fullName>
    </submittedName>
</protein>
<reference evidence="1" key="1">
    <citation type="submission" date="2015-07" db="EMBL/GenBank/DDBJ databases">
        <title>Adaptation to a free-living lifestyle via gene acquisitions in the diplomonad Trepomonas sp. PC1.</title>
        <authorList>
            <person name="Xu F."/>
            <person name="Jerlstrom-Hultqvist J."/>
            <person name="Kolisko M."/>
            <person name="Simpson A.G.B."/>
            <person name="Roger A.J."/>
            <person name="Svard S.G."/>
            <person name="Andersson J.O."/>
        </authorList>
    </citation>
    <scope>NUCLEOTIDE SEQUENCE</scope>
    <source>
        <strain evidence="1">PC1</strain>
    </source>
</reference>
<sequence>DTECNSLTFDQQNLSSDDRNLNIRMSSDALFRVLELQLEIISRDCQLIIIPDQVFEGMGMQFMLTDIKFAEADFSNMRGVNLGTHIEFFITNAHAHVIFQYKFSQQTYPYLTGSGSGNADLWIDAQLHTGIKLSESCPYHYAFKDFTAQMQVNQFQLQLLDAPPILQALINLVTTIFKNVFNDLVFYWLNQLEIIINDGLQSDAVVVFTNPIYSTDTRNIDYKLKDDVFFSLSGEICNFINTNKSCTGWQNERIQIQPQPNKLFNKKVQFYMSINAIQSLFDHIKRVNATEDELRVVKVVNTGILINVRNSEFSASILCTIKANIGSYDGDNFSQPTVVMKQVLQSTKEFDVEEYMQKMNALFRLAAHSVYTFGFVDDKTQIVSYESPSWIILGMDIEK</sequence>